<dbReference type="SMART" id="SM00028">
    <property type="entry name" value="TPR"/>
    <property type="match status" value="4"/>
</dbReference>
<dbReference type="SUPFAM" id="SSF50998">
    <property type="entry name" value="Quinoprotein alcohol dehydrogenase-like"/>
    <property type="match status" value="3"/>
</dbReference>
<dbReference type="InterPro" id="IPR015943">
    <property type="entry name" value="WD40/YVTN_repeat-like_dom_sf"/>
</dbReference>
<dbReference type="PANTHER" id="PTHR34512">
    <property type="entry name" value="CELL SURFACE PROTEIN"/>
    <property type="match status" value="1"/>
</dbReference>
<feature type="domain" description="Pyrrolo-quinoline quinone repeat" evidence="2">
    <location>
        <begin position="1214"/>
        <end position="1366"/>
    </location>
</feature>
<feature type="domain" description="Pyrrolo-quinoline quinone repeat" evidence="2">
    <location>
        <begin position="591"/>
        <end position="740"/>
    </location>
</feature>
<accession>A0A517ZMA9</accession>
<evidence type="ECO:0000313" key="4">
    <source>
        <dbReference type="Proteomes" id="UP000319383"/>
    </source>
</evidence>
<gene>
    <name evidence="3" type="ORF">Mal52_20820</name>
</gene>
<evidence type="ECO:0000259" key="2">
    <source>
        <dbReference type="Pfam" id="PF13360"/>
    </source>
</evidence>
<organism evidence="3 4">
    <name type="scientific">Symmachiella dynata</name>
    <dbReference type="NCBI Taxonomy" id="2527995"/>
    <lineage>
        <taxon>Bacteria</taxon>
        <taxon>Pseudomonadati</taxon>
        <taxon>Planctomycetota</taxon>
        <taxon>Planctomycetia</taxon>
        <taxon>Planctomycetales</taxon>
        <taxon>Planctomycetaceae</taxon>
        <taxon>Symmachiella</taxon>
    </lineage>
</organism>
<evidence type="ECO:0000256" key="1">
    <source>
        <dbReference type="SAM" id="SignalP"/>
    </source>
</evidence>
<proteinExistence type="predicted"/>
<dbReference type="InterPro" id="IPR011047">
    <property type="entry name" value="Quinoprotein_ADH-like_sf"/>
</dbReference>
<dbReference type="Gene3D" id="2.130.10.10">
    <property type="entry name" value="YVTN repeat-like/Quinoprotein amine dehydrogenase"/>
    <property type="match status" value="2"/>
</dbReference>
<dbReference type="InterPro" id="IPR002372">
    <property type="entry name" value="PQQ_rpt_dom"/>
</dbReference>
<dbReference type="InterPro" id="IPR018391">
    <property type="entry name" value="PQQ_b-propeller_rpt"/>
</dbReference>
<dbReference type="InterPro" id="IPR011990">
    <property type="entry name" value="TPR-like_helical_dom_sf"/>
</dbReference>
<keyword evidence="1" id="KW-0732">Signal</keyword>
<evidence type="ECO:0000313" key="3">
    <source>
        <dbReference type="EMBL" id="QDU43606.1"/>
    </source>
</evidence>
<dbReference type="SUPFAM" id="SSF48452">
    <property type="entry name" value="TPR-like"/>
    <property type="match status" value="1"/>
</dbReference>
<dbReference type="InterPro" id="IPR019734">
    <property type="entry name" value="TPR_rpt"/>
</dbReference>
<reference evidence="3 4" key="1">
    <citation type="submission" date="2019-02" db="EMBL/GenBank/DDBJ databases">
        <title>Deep-cultivation of Planctomycetes and their phenomic and genomic characterization uncovers novel biology.</title>
        <authorList>
            <person name="Wiegand S."/>
            <person name="Jogler M."/>
            <person name="Boedeker C."/>
            <person name="Pinto D."/>
            <person name="Vollmers J."/>
            <person name="Rivas-Marin E."/>
            <person name="Kohn T."/>
            <person name="Peeters S.H."/>
            <person name="Heuer A."/>
            <person name="Rast P."/>
            <person name="Oberbeckmann S."/>
            <person name="Bunk B."/>
            <person name="Jeske O."/>
            <person name="Meyerdierks A."/>
            <person name="Storesund J.E."/>
            <person name="Kallscheuer N."/>
            <person name="Luecker S."/>
            <person name="Lage O.M."/>
            <person name="Pohl T."/>
            <person name="Merkel B.J."/>
            <person name="Hornburger P."/>
            <person name="Mueller R.-W."/>
            <person name="Bruemmer F."/>
            <person name="Labrenz M."/>
            <person name="Spormann A.M."/>
            <person name="Op den Camp H."/>
            <person name="Overmann J."/>
            <person name="Amann R."/>
            <person name="Jetten M.S.M."/>
            <person name="Mascher T."/>
            <person name="Medema M.H."/>
            <person name="Devos D.P."/>
            <person name="Kaster A.-K."/>
            <person name="Ovreas L."/>
            <person name="Rohde M."/>
            <person name="Galperin M.Y."/>
            <person name="Jogler C."/>
        </authorList>
    </citation>
    <scope>NUCLEOTIDE SEQUENCE [LARGE SCALE GENOMIC DNA]</scope>
    <source>
        <strain evidence="3 4">Mal52</strain>
    </source>
</reference>
<sequence length="1436" mass="158370" precursor="true">MAALMTTARILAILTISAISLTAIAPDATAQAPAGRLQESVFLDTDSSATKKLSALEEYLLAEQWSEAVQLANQILEQHGDKLIAAGTGRYIGLRTRCHALLATMNADGLKTLRQRLDPQARQWLEEGRANHEEAPLLKIVKLAFLSSQGDDALATLGEMAFERGAYGDARGYWEMTLPIEPPQSAGDPRTVLTYPDTDLDLAELRARLVMCSLFQRDLPRFEQELAAFTMRHSDAEGTLAGRTGRLSEILTTLAEEAEHWTQSTAEKDVSTFAGNTSRNAVLPQAIDDIGAVQWTHPLPPAAPDKMSRRGRLAKPVYLSYFPVTVGDTLFINDATTVSAYDLLTGKPAWPSPNSNDAVIYRTLPLFGNLRGKENEQVGIPRYTMTVHDGRLYVRMGSPVTSRNNDNQLMRSESHLVCLNIATGQGKPVWTIEAGKISPDLGNWEFEGSPIVTDGKLYVALRKSSPQPQANVACFDAENGRLLWNRKVCAFLAPVGDHLEEVSHQLLTLGDGTLFYSTNQGAIAAIAAHDGSLNWVVTYERNAQASWVSKLKNGLVPCLYHQGTVVAAPADLKNIAAQGARPGQFWRMPATGTVMGIDAKTGVLKWRKELTGGVRHLLGVHQNRLVVSGDFLWGIDLDTGRIVWKRGQTDAESYGYGRGLLAGDLVMWPKRESIWVLNALTGNPQADIAIGQWRSDSGPKLTGGNLLVADNMLVIAQEQALVAYALWGRMKKKLREEISAAPDDPFVHLRLARAEHASGDWDSAIAEYRQAVRLAAPQDQFQNRPLNSFATEQLAALLILSAQRAAQEGDRDTATRNYRDALQLSTTPEVRLKIASGLAAAYAESDQPREAVEAWQEILDAPQLSELYIDTTPGHLRRAGDLADAEIDNLLAQHGDAIYETIERRAVAEIEPLPADITPNRLNAILTRYPHALVAARRWLDIATVHSEQHAYDRAIKAYEHLLDHRNDEIRLLALWGMARALEHSDHWREAQQSWLELAAQFPESMIPDSQPPVTFASYTKSQLERPEFEHLAQIDASPEAILPLRRSWRRPLGSRRRLLIPVGSPPSQQLQSVIIAADRLNCFNMIDGSLRWQAAIADQIEWAGYAGTRLLLSGPRGLEGVSLRTGQRLWRMEYESLANSSSQSTGVAPRKPQLHFDGHLPLVCFLADNELVCARANDGKVTWRFRPPQGIINPHWFLHRDRCVVQTTGPLRVFVLNAANGTPLADFSVPNEPWSADPRGFENDYLALAVNSAAETTFTRYGLNGEILWQYPHAISRTNAAPDFLTNGRDVTLVVDGDTLIGVGADDGKKLWRVGLGLKILPHARNRMGIDGEAIYVESEGILRSYQIEDGALRWEQFLGGDNVSWKIASCGRYLLASPRFHNQAGDFPLLFCDPSTGALVQKLHFSGQGKIDVHFAAGVTLVSSADYVYALARM</sequence>
<feature type="chain" id="PRO_5021727178" evidence="1">
    <location>
        <begin position="26"/>
        <end position="1436"/>
    </location>
</feature>
<dbReference type="Proteomes" id="UP000319383">
    <property type="component" value="Chromosome"/>
</dbReference>
<dbReference type="Gene3D" id="2.40.10.480">
    <property type="match status" value="1"/>
</dbReference>
<protein>
    <submittedName>
        <fullName evidence="3">Outer membrane biogenesis protein BamB</fullName>
    </submittedName>
</protein>
<feature type="signal peptide" evidence="1">
    <location>
        <begin position="1"/>
        <end position="25"/>
    </location>
</feature>
<dbReference type="Gene3D" id="1.25.40.10">
    <property type="entry name" value="Tetratricopeptide repeat domain"/>
    <property type="match status" value="2"/>
</dbReference>
<dbReference type="EMBL" id="CP036276">
    <property type="protein sequence ID" value="QDU43606.1"/>
    <property type="molecule type" value="Genomic_DNA"/>
</dbReference>
<dbReference type="SMART" id="SM00564">
    <property type="entry name" value="PQQ"/>
    <property type="match status" value="6"/>
</dbReference>
<keyword evidence="4" id="KW-1185">Reference proteome</keyword>
<dbReference type="Pfam" id="PF13360">
    <property type="entry name" value="PQQ_2"/>
    <property type="match status" value="3"/>
</dbReference>
<name>A0A517ZMA9_9PLAN</name>
<dbReference type="KEGG" id="sdyn:Mal52_20820"/>
<dbReference type="PANTHER" id="PTHR34512:SF30">
    <property type="entry name" value="OUTER MEMBRANE PROTEIN ASSEMBLY FACTOR BAMB"/>
    <property type="match status" value="1"/>
</dbReference>
<feature type="domain" description="Pyrrolo-quinoline quinone repeat" evidence="2">
    <location>
        <begin position="286"/>
        <end position="538"/>
    </location>
</feature>